<feature type="compositionally biased region" description="Low complexity" evidence="8">
    <location>
        <begin position="212"/>
        <end position="225"/>
    </location>
</feature>
<keyword evidence="7" id="KW-0472">Membrane</keyword>
<evidence type="ECO:0000256" key="8">
    <source>
        <dbReference type="SAM" id="MobiDB-lite"/>
    </source>
</evidence>
<feature type="compositionally biased region" description="Basic and acidic residues" evidence="8">
    <location>
        <begin position="292"/>
        <end position="306"/>
    </location>
</feature>
<evidence type="ECO:0000313" key="11">
    <source>
        <dbReference type="Proteomes" id="UP000265719"/>
    </source>
</evidence>
<sequence>MRDLTLVDSLLAFVERLERQEEDPEQLEVLFQIDHLATRMRRNGENLLILAGHGGQNKHAEPVMLLDVVRAAMSEVSEYTRVRSQELPQDVAISPEAADDLSHLVAELLDNATAYSSANLPVSVRGRMSEDGALLLEVIDDGIGIPQDRLDQLNQWLATPPQLSEDVIRHMGLYVVSRLAARQGVNVQLQTRPFSGTTAYVHVPATLVTTTSAVPRPVRPPAEVSPLPPIGQRGPRPSLPSTTQKGPNGLPRRESKRNRRAAADTRPPKPQRDRPEPSTAPTANSGELWELPQRRRTADPPRHRGDEAEETVPVHGRHPQKAAPEPYAGQPPGFAERIRADLDGLLSGQSEAAQEIAARSEGNRTSGAERAMEK</sequence>
<dbReference type="Proteomes" id="UP000265719">
    <property type="component" value="Chromosome"/>
</dbReference>
<keyword evidence="11" id="KW-1185">Reference proteome</keyword>
<evidence type="ECO:0000256" key="7">
    <source>
        <dbReference type="ARBA" id="ARBA00022989"/>
    </source>
</evidence>
<comment type="catalytic activity">
    <reaction evidence="1">
        <text>ATP + protein L-histidine = ADP + protein N-phospho-L-histidine.</text>
        <dbReference type="EC" id="2.7.13.3"/>
    </reaction>
</comment>
<feature type="region of interest" description="Disordered" evidence="8">
    <location>
        <begin position="212"/>
        <end position="374"/>
    </location>
</feature>
<evidence type="ECO:0000256" key="4">
    <source>
        <dbReference type="ARBA" id="ARBA00022679"/>
    </source>
</evidence>
<dbReference type="RefSeq" id="WP_119268207.1">
    <property type="nucleotide sequence ID" value="NZ_CP063196.1"/>
</dbReference>
<dbReference type="EC" id="2.7.13.3" evidence="2"/>
<dbReference type="InterPro" id="IPR003594">
    <property type="entry name" value="HATPase_dom"/>
</dbReference>
<dbReference type="GO" id="GO:0005886">
    <property type="term" value="C:plasma membrane"/>
    <property type="evidence" value="ECO:0007669"/>
    <property type="project" value="TreeGrafter"/>
</dbReference>
<dbReference type="PROSITE" id="PS50109">
    <property type="entry name" value="HIS_KIN"/>
    <property type="match status" value="1"/>
</dbReference>
<evidence type="ECO:0000256" key="1">
    <source>
        <dbReference type="ARBA" id="ARBA00000085"/>
    </source>
</evidence>
<keyword evidence="3" id="KW-0597">Phosphoprotein</keyword>
<dbReference type="CDD" id="cd00075">
    <property type="entry name" value="HATPase"/>
    <property type="match status" value="1"/>
</dbReference>
<evidence type="ECO:0000313" key="10">
    <source>
        <dbReference type="EMBL" id="UOE18981.1"/>
    </source>
</evidence>
<protein>
    <recommendedName>
        <fullName evidence="2">histidine kinase</fullName>
        <ecNumber evidence="2">2.7.13.3</ecNumber>
    </recommendedName>
</protein>
<dbReference type="GO" id="GO:0004673">
    <property type="term" value="F:protein histidine kinase activity"/>
    <property type="evidence" value="ECO:0007669"/>
    <property type="project" value="UniProtKB-EC"/>
</dbReference>
<evidence type="ECO:0000256" key="2">
    <source>
        <dbReference type="ARBA" id="ARBA00012438"/>
    </source>
</evidence>
<dbReference type="EMBL" id="CP063196">
    <property type="protein sequence ID" value="UOE18981.1"/>
    <property type="molecule type" value="Genomic_DNA"/>
</dbReference>
<reference evidence="10" key="1">
    <citation type="submission" date="2020-10" db="EMBL/GenBank/DDBJ databases">
        <title>De novo genome project of the cellulose decomposer Thermobifida halotolerans type strain.</title>
        <authorList>
            <person name="Nagy I."/>
            <person name="Horvath B."/>
            <person name="Kukolya J."/>
            <person name="Nagy I."/>
            <person name="Orsini M."/>
        </authorList>
    </citation>
    <scope>NUCLEOTIDE SEQUENCE</scope>
    <source>
        <strain evidence="10">DSM 44931</strain>
    </source>
</reference>
<proteinExistence type="predicted"/>
<dbReference type="InterPro" id="IPR036890">
    <property type="entry name" value="HATPase_C_sf"/>
</dbReference>
<evidence type="ECO:0000256" key="6">
    <source>
        <dbReference type="ARBA" id="ARBA00022777"/>
    </source>
</evidence>
<dbReference type="GO" id="GO:0000160">
    <property type="term" value="P:phosphorelay signal transduction system"/>
    <property type="evidence" value="ECO:0007669"/>
    <property type="project" value="TreeGrafter"/>
</dbReference>
<keyword evidence="7" id="KW-1133">Transmembrane helix</keyword>
<feature type="domain" description="Histidine kinase" evidence="9">
    <location>
        <begin position="101"/>
        <end position="207"/>
    </location>
</feature>
<evidence type="ECO:0000256" key="3">
    <source>
        <dbReference type="ARBA" id="ARBA00022553"/>
    </source>
</evidence>
<dbReference type="Pfam" id="PF02518">
    <property type="entry name" value="HATPase_c"/>
    <property type="match status" value="1"/>
</dbReference>
<evidence type="ECO:0000259" key="9">
    <source>
        <dbReference type="PROSITE" id="PS50109"/>
    </source>
</evidence>
<dbReference type="Gene3D" id="3.30.565.10">
    <property type="entry name" value="Histidine kinase-like ATPase, C-terminal domain"/>
    <property type="match status" value="1"/>
</dbReference>
<dbReference type="InterPro" id="IPR005467">
    <property type="entry name" value="His_kinase_dom"/>
</dbReference>
<name>A0AA97LW45_9ACTN</name>
<keyword evidence="4" id="KW-0808">Transferase</keyword>
<dbReference type="InterPro" id="IPR050428">
    <property type="entry name" value="TCS_sensor_his_kinase"/>
</dbReference>
<dbReference type="AlphaFoldDB" id="A0AA97LW45"/>
<dbReference type="KEGG" id="thao:NI17_019780"/>
<dbReference type="SMART" id="SM00387">
    <property type="entry name" value="HATPase_c"/>
    <property type="match status" value="1"/>
</dbReference>
<organism evidence="10 11">
    <name type="scientific">Thermobifida halotolerans</name>
    <dbReference type="NCBI Taxonomy" id="483545"/>
    <lineage>
        <taxon>Bacteria</taxon>
        <taxon>Bacillati</taxon>
        <taxon>Actinomycetota</taxon>
        <taxon>Actinomycetes</taxon>
        <taxon>Streptosporangiales</taxon>
        <taxon>Nocardiopsidaceae</taxon>
        <taxon>Thermobifida</taxon>
    </lineage>
</organism>
<dbReference type="PANTHER" id="PTHR45436">
    <property type="entry name" value="SENSOR HISTIDINE KINASE YKOH"/>
    <property type="match status" value="1"/>
</dbReference>
<dbReference type="SUPFAM" id="SSF55874">
    <property type="entry name" value="ATPase domain of HSP90 chaperone/DNA topoisomerase II/histidine kinase"/>
    <property type="match status" value="1"/>
</dbReference>
<keyword evidence="6" id="KW-0418">Kinase</keyword>
<keyword evidence="5" id="KW-0812">Transmembrane</keyword>
<evidence type="ECO:0000256" key="5">
    <source>
        <dbReference type="ARBA" id="ARBA00022692"/>
    </source>
</evidence>
<accession>A0AA97LW45</accession>
<dbReference type="PANTHER" id="PTHR45436:SF5">
    <property type="entry name" value="SENSOR HISTIDINE KINASE TRCS"/>
    <property type="match status" value="1"/>
</dbReference>
<gene>
    <name evidence="10" type="ORF">NI17_019780</name>
</gene>
<feature type="compositionally biased region" description="Basic and acidic residues" evidence="8">
    <location>
        <begin position="261"/>
        <end position="276"/>
    </location>
</feature>